<keyword evidence="2" id="KW-1185">Reference proteome</keyword>
<organism evidence="1 2">
    <name type="scientific">Pleurodeles waltl</name>
    <name type="common">Iberian ribbed newt</name>
    <dbReference type="NCBI Taxonomy" id="8319"/>
    <lineage>
        <taxon>Eukaryota</taxon>
        <taxon>Metazoa</taxon>
        <taxon>Chordata</taxon>
        <taxon>Craniata</taxon>
        <taxon>Vertebrata</taxon>
        <taxon>Euteleostomi</taxon>
        <taxon>Amphibia</taxon>
        <taxon>Batrachia</taxon>
        <taxon>Caudata</taxon>
        <taxon>Salamandroidea</taxon>
        <taxon>Salamandridae</taxon>
        <taxon>Pleurodelinae</taxon>
        <taxon>Pleurodeles</taxon>
    </lineage>
</organism>
<evidence type="ECO:0000313" key="2">
    <source>
        <dbReference type="Proteomes" id="UP001066276"/>
    </source>
</evidence>
<dbReference type="AlphaFoldDB" id="A0AAV7TNJ5"/>
<proteinExistence type="predicted"/>
<evidence type="ECO:0000313" key="1">
    <source>
        <dbReference type="EMBL" id="KAJ1177776.1"/>
    </source>
</evidence>
<sequence>MADEGQRPYPAKWSDLGPTRGQQALALQSLRSILVTGGSKYKRDEQEGAALPYSELLRQGQEPDSGEPAGGSPPPRWGWFLQWGILKGRVHLPVYNGAVT</sequence>
<protein>
    <submittedName>
        <fullName evidence="1">Uncharacterized protein</fullName>
    </submittedName>
</protein>
<name>A0AAV7TNJ5_PLEWA</name>
<dbReference type="EMBL" id="JANPWB010000006">
    <property type="protein sequence ID" value="KAJ1177776.1"/>
    <property type="molecule type" value="Genomic_DNA"/>
</dbReference>
<accession>A0AAV7TNJ5</accession>
<reference evidence="1" key="1">
    <citation type="journal article" date="2022" name="bioRxiv">
        <title>Sequencing and chromosome-scale assembly of the giantPleurodeles waltlgenome.</title>
        <authorList>
            <person name="Brown T."/>
            <person name="Elewa A."/>
            <person name="Iarovenko S."/>
            <person name="Subramanian E."/>
            <person name="Araus A.J."/>
            <person name="Petzold A."/>
            <person name="Susuki M."/>
            <person name="Suzuki K.-i.T."/>
            <person name="Hayashi T."/>
            <person name="Toyoda A."/>
            <person name="Oliveira C."/>
            <person name="Osipova E."/>
            <person name="Leigh N.D."/>
            <person name="Simon A."/>
            <person name="Yun M.H."/>
        </authorList>
    </citation>
    <scope>NUCLEOTIDE SEQUENCE</scope>
    <source>
        <strain evidence="1">20211129_DDA</strain>
        <tissue evidence="1">Liver</tissue>
    </source>
</reference>
<gene>
    <name evidence="1" type="ORF">NDU88_003028</name>
</gene>
<dbReference type="Proteomes" id="UP001066276">
    <property type="component" value="Chromosome 3_2"/>
</dbReference>
<comment type="caution">
    <text evidence="1">The sequence shown here is derived from an EMBL/GenBank/DDBJ whole genome shotgun (WGS) entry which is preliminary data.</text>
</comment>